<feature type="compositionally biased region" description="Basic and acidic residues" evidence="9">
    <location>
        <begin position="51"/>
        <end position="66"/>
    </location>
</feature>
<dbReference type="PANTHER" id="PTHR22937:SF167">
    <property type="entry name" value="RING-TYPE E3 UBIQUITIN TRANSFERASE"/>
    <property type="match status" value="1"/>
</dbReference>
<evidence type="ECO:0000256" key="7">
    <source>
        <dbReference type="ARBA" id="ARBA00022833"/>
    </source>
</evidence>
<dbReference type="SMART" id="SM00184">
    <property type="entry name" value="RING"/>
    <property type="match status" value="1"/>
</dbReference>
<dbReference type="PROSITE" id="PS50089">
    <property type="entry name" value="ZF_RING_2"/>
    <property type="match status" value="1"/>
</dbReference>
<evidence type="ECO:0000313" key="12">
    <source>
        <dbReference type="Proteomes" id="UP001231189"/>
    </source>
</evidence>
<keyword evidence="3" id="KW-0808">Transferase</keyword>
<keyword evidence="6" id="KW-0833">Ubl conjugation pathway</keyword>
<keyword evidence="7" id="KW-0862">Zinc</keyword>
<feature type="compositionally biased region" description="Polar residues" evidence="9">
    <location>
        <begin position="235"/>
        <end position="247"/>
    </location>
</feature>
<feature type="compositionally biased region" description="Basic and acidic residues" evidence="9">
    <location>
        <begin position="250"/>
        <end position="266"/>
    </location>
</feature>
<feature type="compositionally biased region" description="Polar residues" evidence="9">
    <location>
        <begin position="33"/>
        <end position="49"/>
    </location>
</feature>
<evidence type="ECO:0000256" key="9">
    <source>
        <dbReference type="SAM" id="MobiDB-lite"/>
    </source>
</evidence>
<feature type="region of interest" description="Disordered" evidence="9">
    <location>
        <begin position="1"/>
        <end position="223"/>
    </location>
</feature>
<dbReference type="EC" id="2.3.2.27" evidence="2"/>
<dbReference type="InterPro" id="IPR013083">
    <property type="entry name" value="Znf_RING/FYVE/PHD"/>
</dbReference>
<evidence type="ECO:0000256" key="3">
    <source>
        <dbReference type="ARBA" id="ARBA00022679"/>
    </source>
</evidence>
<comment type="caution">
    <text evidence="11">The sequence shown here is derived from an EMBL/GenBank/DDBJ whole genome shotgun (WGS) entry which is preliminary data.</text>
</comment>
<feature type="compositionally biased region" description="Polar residues" evidence="9">
    <location>
        <begin position="95"/>
        <end position="119"/>
    </location>
</feature>
<protein>
    <recommendedName>
        <fullName evidence="2">RING-type E3 ubiquitin transferase</fullName>
        <ecNumber evidence="2">2.3.2.27</ecNumber>
    </recommendedName>
</protein>
<evidence type="ECO:0000256" key="2">
    <source>
        <dbReference type="ARBA" id="ARBA00012483"/>
    </source>
</evidence>
<feature type="region of interest" description="Disordered" evidence="9">
    <location>
        <begin position="235"/>
        <end position="336"/>
    </location>
</feature>
<feature type="compositionally biased region" description="Basic and acidic residues" evidence="9">
    <location>
        <begin position="310"/>
        <end position="319"/>
    </location>
</feature>
<evidence type="ECO:0000259" key="10">
    <source>
        <dbReference type="PROSITE" id="PS50089"/>
    </source>
</evidence>
<dbReference type="SUPFAM" id="SSF57850">
    <property type="entry name" value="RING/U-box"/>
    <property type="match status" value="1"/>
</dbReference>
<dbReference type="Pfam" id="PF13639">
    <property type="entry name" value="zf-RING_2"/>
    <property type="match status" value="1"/>
</dbReference>
<evidence type="ECO:0000256" key="4">
    <source>
        <dbReference type="ARBA" id="ARBA00022723"/>
    </source>
</evidence>
<proteinExistence type="predicted"/>
<evidence type="ECO:0000256" key="6">
    <source>
        <dbReference type="ARBA" id="ARBA00022786"/>
    </source>
</evidence>
<dbReference type="AlphaFoldDB" id="A0AAD8R3Q2"/>
<organism evidence="11 12">
    <name type="scientific">Lolium multiflorum</name>
    <name type="common">Italian ryegrass</name>
    <name type="synonym">Lolium perenne subsp. multiflorum</name>
    <dbReference type="NCBI Taxonomy" id="4521"/>
    <lineage>
        <taxon>Eukaryota</taxon>
        <taxon>Viridiplantae</taxon>
        <taxon>Streptophyta</taxon>
        <taxon>Embryophyta</taxon>
        <taxon>Tracheophyta</taxon>
        <taxon>Spermatophyta</taxon>
        <taxon>Magnoliopsida</taxon>
        <taxon>Liliopsida</taxon>
        <taxon>Poales</taxon>
        <taxon>Poaceae</taxon>
        <taxon>BOP clade</taxon>
        <taxon>Pooideae</taxon>
        <taxon>Poodae</taxon>
        <taxon>Poeae</taxon>
        <taxon>Poeae Chloroplast Group 2 (Poeae type)</taxon>
        <taxon>Loliodinae</taxon>
        <taxon>Loliinae</taxon>
        <taxon>Lolium</taxon>
    </lineage>
</organism>
<keyword evidence="12" id="KW-1185">Reference proteome</keyword>
<feature type="region of interest" description="Disordered" evidence="9">
    <location>
        <begin position="380"/>
        <end position="409"/>
    </location>
</feature>
<sequence length="586" mass="65413">MEENADRSTTTVGFLRRGSGISLRNQSNEERPNQCNNKPANTTKINPTKTRWAENKEQPRYLHDSFRSSGSKSIAASSSKAPVRKNFEEKPRRPFSTQINNAESSNRRTVANRLQSSKKTIVDEEDGQPCAQPIESEDSLSTSTTEDQPTELDPEVTDSSVSSGSSPHAVDSRTKPRRQKDKEEFSLGRSQTASTSVHQPSGPRNSAIGVKSSNGAGPGVQRRGIKNFGCTSISDVLPSGCSSSNSVHSKRTDITRKRTSDAETSSRLRGLSGQSSLGPSPSLYPGITGPRVRASEQSASQQTARTSNRIIRDSADSTRTRQPSTQRARMRMQDGTEHGVFALRDTAPRVRQSDWGRFSLDEVPPQRSTRPFPMELPHAIYSSSRQSSSNRTTRSRSSSRPDDSSPQMFHSLLGERDIYRRINMDGIAEVLLALDRIEHDDELSYEQLLVLETNLFLSGLGLHDQHRDLRMDIDDMSYEELLQLEDRIGSVSTALSDEQIAKCLSRNVYKRTDQVLELNRAVVDDTKCCICQEEYIEGDEIGRMKCEHQYHVCCIQEWLRLKNWCPICKASAVPSDMDKGKHMNLG</sequence>
<evidence type="ECO:0000256" key="5">
    <source>
        <dbReference type="ARBA" id="ARBA00022771"/>
    </source>
</evidence>
<feature type="compositionally biased region" description="Low complexity" evidence="9">
    <location>
        <begin position="68"/>
        <end position="81"/>
    </location>
</feature>
<dbReference type="EMBL" id="JAUUTY010000007">
    <property type="protein sequence ID" value="KAK1612148.1"/>
    <property type="molecule type" value="Genomic_DNA"/>
</dbReference>
<feature type="compositionally biased region" description="Basic and acidic residues" evidence="9">
    <location>
        <begin position="170"/>
        <end position="186"/>
    </location>
</feature>
<comment type="catalytic activity">
    <reaction evidence="1">
        <text>S-ubiquitinyl-[E2 ubiquitin-conjugating enzyme]-L-cysteine + [acceptor protein]-L-lysine = [E2 ubiquitin-conjugating enzyme]-L-cysteine + N(6)-ubiquitinyl-[acceptor protein]-L-lysine.</text>
        <dbReference type="EC" id="2.3.2.27"/>
    </reaction>
</comment>
<dbReference type="Proteomes" id="UP001231189">
    <property type="component" value="Unassembled WGS sequence"/>
</dbReference>
<feature type="domain" description="RING-type" evidence="10">
    <location>
        <begin position="528"/>
        <end position="569"/>
    </location>
</feature>
<evidence type="ECO:0000313" key="11">
    <source>
        <dbReference type="EMBL" id="KAK1612148.1"/>
    </source>
</evidence>
<evidence type="ECO:0000256" key="8">
    <source>
        <dbReference type="PROSITE-ProRule" id="PRU00175"/>
    </source>
</evidence>
<dbReference type="GO" id="GO:0061630">
    <property type="term" value="F:ubiquitin protein ligase activity"/>
    <property type="evidence" value="ECO:0007669"/>
    <property type="project" value="UniProtKB-EC"/>
</dbReference>
<name>A0AAD8R3Q2_LOLMU</name>
<evidence type="ECO:0000256" key="1">
    <source>
        <dbReference type="ARBA" id="ARBA00000900"/>
    </source>
</evidence>
<accession>A0AAD8R3Q2</accession>
<dbReference type="InterPro" id="IPR001841">
    <property type="entry name" value="Znf_RING"/>
</dbReference>
<dbReference type="FunFam" id="3.30.40.10:FF:000504">
    <property type="entry name" value="E3 ubiquitin-protein ligase arkadia"/>
    <property type="match status" value="1"/>
</dbReference>
<feature type="compositionally biased region" description="Polar residues" evidence="9">
    <location>
        <begin position="188"/>
        <end position="204"/>
    </location>
</feature>
<dbReference type="GO" id="GO:0008270">
    <property type="term" value="F:zinc ion binding"/>
    <property type="evidence" value="ECO:0007669"/>
    <property type="project" value="UniProtKB-KW"/>
</dbReference>
<gene>
    <name evidence="11" type="ORF">QYE76_035821</name>
</gene>
<feature type="compositionally biased region" description="Low complexity" evidence="9">
    <location>
        <begin position="267"/>
        <end position="286"/>
    </location>
</feature>
<keyword evidence="5 8" id="KW-0863">Zinc-finger</keyword>
<dbReference type="Gene3D" id="3.30.40.10">
    <property type="entry name" value="Zinc/RING finger domain, C3HC4 (zinc finger)"/>
    <property type="match status" value="1"/>
</dbReference>
<dbReference type="PANTHER" id="PTHR22937">
    <property type="entry name" value="E3 UBIQUITIN-PROTEIN LIGASE RNF165"/>
    <property type="match status" value="1"/>
</dbReference>
<feature type="compositionally biased region" description="Polar residues" evidence="9">
    <location>
        <begin position="295"/>
        <end position="309"/>
    </location>
</feature>
<feature type="compositionally biased region" description="Low complexity" evidence="9">
    <location>
        <begin position="382"/>
        <end position="398"/>
    </location>
</feature>
<keyword evidence="4" id="KW-0479">Metal-binding</keyword>
<reference evidence="11" key="1">
    <citation type="submission" date="2023-07" db="EMBL/GenBank/DDBJ databases">
        <title>A chromosome-level genome assembly of Lolium multiflorum.</title>
        <authorList>
            <person name="Chen Y."/>
            <person name="Copetti D."/>
            <person name="Kolliker R."/>
            <person name="Studer B."/>
        </authorList>
    </citation>
    <scope>NUCLEOTIDE SEQUENCE</scope>
    <source>
        <strain evidence="11">02402/16</strain>
        <tissue evidence="11">Leaf</tissue>
    </source>
</reference>
<dbReference type="InterPro" id="IPR045191">
    <property type="entry name" value="MBR1/2-like"/>
</dbReference>